<keyword evidence="2" id="KW-1185">Reference proteome</keyword>
<comment type="caution">
    <text evidence="1">The sequence shown here is derived from an EMBL/GenBank/DDBJ whole genome shotgun (WGS) entry which is preliminary data.</text>
</comment>
<accession>C3J9T6</accession>
<proteinExistence type="predicted"/>
<sequence length="35" mass="4099">IRLGCGLPPSRLPLNEKIPLPKQLEQGDFFYWDKE</sequence>
<evidence type="ECO:0000313" key="2">
    <source>
        <dbReference type="Proteomes" id="UP000004295"/>
    </source>
</evidence>
<organism evidence="1 2">
    <name type="scientific">Porphyromonas endodontalis (strain ATCC 35406 / DSM 24491 / JCM 8526 / CCUG 16442 / BCRC 14492 / NCTC 13058 / HG 370)</name>
    <name type="common">Bacteroides endodontalis</name>
    <dbReference type="NCBI Taxonomy" id="553175"/>
    <lineage>
        <taxon>Bacteria</taxon>
        <taxon>Pseudomonadati</taxon>
        <taxon>Bacteroidota</taxon>
        <taxon>Bacteroidia</taxon>
        <taxon>Bacteroidales</taxon>
        <taxon>Porphyromonadaceae</taxon>
        <taxon>Porphyromonas</taxon>
    </lineage>
</organism>
<protein>
    <submittedName>
        <fullName evidence="1">Uncharacterized protein</fullName>
    </submittedName>
</protein>
<dbReference type="Proteomes" id="UP000004295">
    <property type="component" value="Unassembled WGS sequence"/>
</dbReference>
<feature type="non-terminal residue" evidence="1">
    <location>
        <position position="1"/>
    </location>
</feature>
<gene>
    <name evidence="1" type="ORF">POREN0001_0837</name>
</gene>
<dbReference type="EMBL" id="ACNN01000014">
    <property type="protein sequence ID" value="EEN83124.1"/>
    <property type="molecule type" value="Genomic_DNA"/>
</dbReference>
<name>C3J9T6_POREA</name>
<evidence type="ECO:0000313" key="1">
    <source>
        <dbReference type="EMBL" id="EEN83124.1"/>
    </source>
</evidence>
<dbReference type="AlphaFoldDB" id="C3J9T6"/>
<reference evidence="1 2" key="1">
    <citation type="submission" date="2009-04" db="EMBL/GenBank/DDBJ databases">
        <authorList>
            <person name="Sebastian Y."/>
            <person name="Madupu R."/>
            <person name="Durkin A.S."/>
            <person name="Torralba M."/>
            <person name="Methe B."/>
            <person name="Sutton G.G."/>
            <person name="Strausberg R.L."/>
            <person name="Nelson K.E."/>
        </authorList>
    </citation>
    <scope>NUCLEOTIDE SEQUENCE [LARGE SCALE GENOMIC DNA]</scope>
    <source>
        <strain evidence="2">ATCC 35406 / BCRC 14492 / JCM 8526 / NCTC 13058 / HG 370</strain>
    </source>
</reference>